<keyword evidence="2" id="KW-0645">Protease</keyword>
<dbReference type="Pfam" id="PF05193">
    <property type="entry name" value="Peptidase_M16_C"/>
    <property type="match status" value="1"/>
</dbReference>
<dbReference type="Gene3D" id="3.30.830.10">
    <property type="entry name" value="Metalloenzyme, LuxS/M16 peptidase-like"/>
    <property type="match status" value="2"/>
</dbReference>
<protein>
    <recommendedName>
        <fullName evidence="9">Peptidase M16 N-terminal domain-containing protein</fullName>
    </recommendedName>
</protein>
<dbReference type="Pfam" id="PF00675">
    <property type="entry name" value="Peptidase_M16"/>
    <property type="match status" value="1"/>
</dbReference>
<evidence type="ECO:0000256" key="1">
    <source>
        <dbReference type="ARBA" id="ARBA00007261"/>
    </source>
</evidence>
<proteinExistence type="inferred from homology"/>
<evidence type="ECO:0000259" key="6">
    <source>
        <dbReference type="Pfam" id="PF00675"/>
    </source>
</evidence>
<dbReference type="PANTHER" id="PTHR43690">
    <property type="entry name" value="NARDILYSIN"/>
    <property type="match status" value="1"/>
</dbReference>
<keyword evidence="5" id="KW-0482">Metalloprotease</keyword>
<dbReference type="GO" id="GO:0006508">
    <property type="term" value="P:proteolysis"/>
    <property type="evidence" value="ECO:0007669"/>
    <property type="project" value="UniProtKB-KW"/>
</dbReference>
<dbReference type="PANTHER" id="PTHR43690:SF17">
    <property type="entry name" value="PROTEIN YHJJ"/>
    <property type="match status" value="1"/>
</dbReference>
<dbReference type="InterPro" id="IPR050626">
    <property type="entry name" value="Peptidase_M16"/>
</dbReference>
<organism evidence="8">
    <name type="scientific">viral metagenome</name>
    <dbReference type="NCBI Taxonomy" id="1070528"/>
    <lineage>
        <taxon>unclassified sequences</taxon>
        <taxon>metagenomes</taxon>
        <taxon>organismal metagenomes</taxon>
    </lineage>
</organism>
<evidence type="ECO:0000259" key="7">
    <source>
        <dbReference type="Pfam" id="PF05193"/>
    </source>
</evidence>
<feature type="domain" description="Peptidase M16 N-terminal" evidence="6">
    <location>
        <begin position="30"/>
        <end position="138"/>
    </location>
</feature>
<evidence type="ECO:0008006" key="9">
    <source>
        <dbReference type="Google" id="ProtNLM"/>
    </source>
</evidence>
<dbReference type="InterPro" id="IPR007863">
    <property type="entry name" value="Peptidase_M16_C"/>
</dbReference>
<dbReference type="EMBL" id="MN740461">
    <property type="protein sequence ID" value="QHU27724.1"/>
    <property type="molecule type" value="Genomic_DNA"/>
</dbReference>
<evidence type="ECO:0000256" key="5">
    <source>
        <dbReference type="ARBA" id="ARBA00023049"/>
    </source>
</evidence>
<comment type="similarity">
    <text evidence="1">Belongs to the peptidase M16 family.</text>
</comment>
<name>A0A6C0LDL3_9ZZZZ</name>
<reference evidence="8" key="1">
    <citation type="journal article" date="2020" name="Nature">
        <title>Giant virus diversity and host interactions through global metagenomics.</title>
        <authorList>
            <person name="Schulz F."/>
            <person name="Roux S."/>
            <person name="Paez-Espino D."/>
            <person name="Jungbluth S."/>
            <person name="Walsh D.A."/>
            <person name="Denef V.J."/>
            <person name="McMahon K.D."/>
            <person name="Konstantinidis K.T."/>
            <person name="Eloe-Fadrosh E.A."/>
            <person name="Kyrpides N.C."/>
            <person name="Woyke T."/>
        </authorList>
    </citation>
    <scope>NUCLEOTIDE SEQUENCE</scope>
    <source>
        <strain evidence="8">GVMAG-M-3300027769-26</strain>
    </source>
</reference>
<evidence type="ECO:0000256" key="4">
    <source>
        <dbReference type="ARBA" id="ARBA00022833"/>
    </source>
</evidence>
<evidence type="ECO:0000256" key="2">
    <source>
        <dbReference type="ARBA" id="ARBA00022670"/>
    </source>
</evidence>
<dbReference type="InterPro" id="IPR011765">
    <property type="entry name" value="Pept_M16_N"/>
</dbReference>
<dbReference type="GO" id="GO:0046872">
    <property type="term" value="F:metal ion binding"/>
    <property type="evidence" value="ECO:0007669"/>
    <property type="project" value="InterPro"/>
</dbReference>
<dbReference type="InterPro" id="IPR011249">
    <property type="entry name" value="Metalloenz_LuxS/M16"/>
</dbReference>
<feature type="domain" description="Peptidase M16 C-terminal" evidence="7">
    <location>
        <begin position="199"/>
        <end position="342"/>
    </location>
</feature>
<keyword evidence="4" id="KW-0862">Zinc</keyword>
<accession>A0A6C0LDL3</accession>
<dbReference type="GO" id="GO:0008237">
    <property type="term" value="F:metallopeptidase activity"/>
    <property type="evidence" value="ECO:0007669"/>
    <property type="project" value="UniProtKB-KW"/>
</dbReference>
<keyword evidence="3" id="KW-0378">Hydrolase</keyword>
<sequence length="434" mass="51457">MDAKINTYRLKNGIKVLIVPLKTKLTFLSVSMLLGSRHEKDGEGNLTHYYEHLLGRITSQKYKDYKYIGNEIAKRGGNSNAYVSEYELIVFIQGYFKDFGFYADILSNSLKDFYIDPKLAENEKGAVIQELKNIVSNERYDFDYNIFKYLFPKYAHLEDFKKDIKYVKKYNVRLVKNFIKKKILTENIVLNITCPRNKIKETKYYIKKYFGIIKKTSKGDIKYPVLQNKSGKTNVVHIKNKVVNDNTIINIYAFAEMEYLSKEHIAHMILHNILFNFDIGVFYKELREKMGIIYGIHLYNNISIKNPKQSHYYIGTRSDIKNVPTVIAKIIDILKTYKINPIDIKYSKDRILSRYEYSKFYNIDSYNGFYKNFLLYNKKLRTNKEIYDAIKNTTNKEVLEYYEKFKENIIKRSTIFYYSNKNITNKINNKIAII</sequence>
<dbReference type="SUPFAM" id="SSF63411">
    <property type="entry name" value="LuxS/MPP-like metallohydrolase"/>
    <property type="match status" value="2"/>
</dbReference>
<evidence type="ECO:0000313" key="8">
    <source>
        <dbReference type="EMBL" id="QHU27724.1"/>
    </source>
</evidence>
<dbReference type="AlphaFoldDB" id="A0A6C0LDL3"/>
<evidence type="ECO:0000256" key="3">
    <source>
        <dbReference type="ARBA" id="ARBA00022801"/>
    </source>
</evidence>